<comment type="caution">
    <text evidence="1">The sequence shown here is derived from an EMBL/GenBank/DDBJ whole genome shotgun (WGS) entry which is preliminary data.</text>
</comment>
<dbReference type="RefSeq" id="WP_077474580.1">
    <property type="nucleotide sequence ID" value="NZ_MLHK01000065.1"/>
</dbReference>
<dbReference type="EMBL" id="MLHK01000065">
    <property type="protein sequence ID" value="OOF43801.1"/>
    <property type="molecule type" value="Genomic_DNA"/>
</dbReference>
<gene>
    <name evidence="1" type="ORF">BKK51_10815</name>
</gene>
<proteinExistence type="predicted"/>
<dbReference type="AlphaFoldDB" id="A0A1V3INV6"/>
<accession>A0A1V3INV6</accession>
<sequence length="112" mass="13367">MTKKQANEQEIQNLLIELQQLLNDVGWTKRELAVKVAQSDHEIDQNSEYERIKKLFNRPPKKGDRLNFYISFIVRHRDNKKENFRKLPKLENFNENQKSILNGIAEIAKEIF</sequence>
<name>A0A1V3INV6_9PAST</name>
<evidence type="ECO:0000313" key="1">
    <source>
        <dbReference type="EMBL" id="OOF43801.1"/>
    </source>
</evidence>
<evidence type="ECO:0000313" key="2">
    <source>
        <dbReference type="Proteomes" id="UP000188728"/>
    </source>
</evidence>
<organism evidence="1 2">
    <name type="scientific">Rodentibacter trehalosifermentans</name>
    <dbReference type="NCBI Taxonomy" id="1908263"/>
    <lineage>
        <taxon>Bacteria</taxon>
        <taxon>Pseudomonadati</taxon>
        <taxon>Pseudomonadota</taxon>
        <taxon>Gammaproteobacteria</taxon>
        <taxon>Pasteurellales</taxon>
        <taxon>Pasteurellaceae</taxon>
        <taxon>Rodentibacter</taxon>
    </lineage>
</organism>
<protein>
    <submittedName>
        <fullName evidence="1">Uncharacterized protein</fullName>
    </submittedName>
</protein>
<dbReference type="Proteomes" id="UP000188728">
    <property type="component" value="Unassembled WGS sequence"/>
</dbReference>
<reference evidence="1 2" key="1">
    <citation type="submission" date="2016-10" db="EMBL/GenBank/DDBJ databases">
        <title>Rodentibacter gen. nov. and new species.</title>
        <authorList>
            <person name="Christensen H."/>
        </authorList>
    </citation>
    <scope>NUCLEOTIDE SEQUENCE [LARGE SCALE GENOMIC DNA]</scope>
    <source>
        <strain evidence="1 2">H1983213011</strain>
    </source>
</reference>